<reference evidence="4" key="1">
    <citation type="journal article" date="2014" name="Int. J. Syst. Evol. Microbiol.">
        <title>Complete genome sequence of Corynebacterium casei LMG S-19264T (=DSM 44701T), isolated from a smear-ripened cheese.</title>
        <authorList>
            <consortium name="US DOE Joint Genome Institute (JGI-PGF)"/>
            <person name="Walter F."/>
            <person name="Albersmeier A."/>
            <person name="Kalinowski J."/>
            <person name="Ruckert C."/>
        </authorList>
    </citation>
    <scope>NUCLEOTIDE SEQUENCE</scope>
    <source>
        <strain evidence="4">CGMCC 4.7201</strain>
    </source>
</reference>
<evidence type="ECO:0000256" key="2">
    <source>
        <dbReference type="SAM" id="SignalP"/>
    </source>
</evidence>
<dbReference type="Gene3D" id="3.60.21.10">
    <property type="match status" value="1"/>
</dbReference>
<protein>
    <submittedName>
        <fullName evidence="4">Poly-gamma-glutamate biosynthesis protein</fullName>
    </submittedName>
</protein>
<dbReference type="EMBL" id="BMMS01000006">
    <property type="protein sequence ID" value="GGO84564.1"/>
    <property type="molecule type" value="Genomic_DNA"/>
</dbReference>
<organism evidence="4 5">
    <name type="scientific">Wenjunlia tyrosinilytica</name>
    <dbReference type="NCBI Taxonomy" id="1544741"/>
    <lineage>
        <taxon>Bacteria</taxon>
        <taxon>Bacillati</taxon>
        <taxon>Actinomycetota</taxon>
        <taxon>Actinomycetes</taxon>
        <taxon>Kitasatosporales</taxon>
        <taxon>Streptomycetaceae</taxon>
        <taxon>Wenjunlia</taxon>
    </lineage>
</organism>
<name>A0A917ZJ82_9ACTN</name>
<dbReference type="AlphaFoldDB" id="A0A917ZJ82"/>
<sequence>MSKRFRRISAAVVAVVCMGGAVAVARTVSGEERQRDAPSFSIVAGGDILIHPELTAQAQKDAKAEGKPDMDFDPLMAGVAPVIKQADLAICHFETVTAPGPKGPFLGYRKFAVPPQITTTLKHIGYDTCSTASNHTLDHGPEGIKRTLDALDAAGVRHTGSARSAEEAKKINIMTVRGVKVAHLSYAYGFNDTTLPKDKPWLVNQIDEKRIEADAHRARRLGADVVITSLHWGREQHNEPTRMQLDLARKLSRDKDISLILGHHAHVVQPFEKINGTWVAYGLGNAVAKHDKPIGTTEEGVLAWFRFARINGKWQVKQADFIPTFVDLSKDIRVYDVASALKDPSLPKNKRARFRLAFHRTEGIVLNRGGNSDGLKPLQGIGNG</sequence>
<evidence type="ECO:0000313" key="5">
    <source>
        <dbReference type="Proteomes" id="UP000641932"/>
    </source>
</evidence>
<proteinExistence type="inferred from homology"/>
<dbReference type="CDD" id="cd07381">
    <property type="entry name" value="MPP_CapA"/>
    <property type="match status" value="1"/>
</dbReference>
<dbReference type="PANTHER" id="PTHR33393">
    <property type="entry name" value="POLYGLUTAMINE SYNTHESIS ACCESSORY PROTEIN RV0574C-RELATED"/>
    <property type="match status" value="1"/>
</dbReference>
<dbReference type="PANTHER" id="PTHR33393:SF13">
    <property type="entry name" value="PGA BIOSYNTHESIS PROTEIN CAPA"/>
    <property type="match status" value="1"/>
</dbReference>
<gene>
    <name evidence="4" type="primary">pgsA</name>
    <name evidence="4" type="ORF">GCM10012280_16320</name>
</gene>
<comment type="similarity">
    <text evidence="1">Belongs to the CapA family.</text>
</comment>
<evidence type="ECO:0000313" key="4">
    <source>
        <dbReference type="EMBL" id="GGO84564.1"/>
    </source>
</evidence>
<dbReference type="InterPro" id="IPR052169">
    <property type="entry name" value="CW_Biosynth-Accessory"/>
</dbReference>
<comment type="caution">
    <text evidence="4">The sequence shown here is derived from an EMBL/GenBank/DDBJ whole genome shotgun (WGS) entry which is preliminary data.</text>
</comment>
<dbReference type="InterPro" id="IPR019079">
    <property type="entry name" value="Capsule_synth_CapA"/>
</dbReference>
<evidence type="ECO:0000256" key="1">
    <source>
        <dbReference type="ARBA" id="ARBA00005662"/>
    </source>
</evidence>
<feature type="chain" id="PRO_5038525611" evidence="2">
    <location>
        <begin position="26"/>
        <end position="384"/>
    </location>
</feature>
<dbReference type="SUPFAM" id="SSF56300">
    <property type="entry name" value="Metallo-dependent phosphatases"/>
    <property type="match status" value="1"/>
</dbReference>
<evidence type="ECO:0000259" key="3">
    <source>
        <dbReference type="SMART" id="SM00854"/>
    </source>
</evidence>
<keyword evidence="2" id="KW-0732">Signal</keyword>
<dbReference type="Proteomes" id="UP000641932">
    <property type="component" value="Unassembled WGS sequence"/>
</dbReference>
<keyword evidence="5" id="KW-1185">Reference proteome</keyword>
<dbReference type="RefSeq" id="WP_229698239.1">
    <property type="nucleotide sequence ID" value="NZ_BMMS01000006.1"/>
</dbReference>
<feature type="domain" description="Capsule synthesis protein CapA" evidence="3">
    <location>
        <begin position="41"/>
        <end position="290"/>
    </location>
</feature>
<accession>A0A917ZJ82</accession>
<dbReference type="SMART" id="SM00854">
    <property type="entry name" value="PGA_cap"/>
    <property type="match status" value="1"/>
</dbReference>
<reference evidence="4" key="2">
    <citation type="submission" date="2020-09" db="EMBL/GenBank/DDBJ databases">
        <authorList>
            <person name="Sun Q."/>
            <person name="Zhou Y."/>
        </authorList>
    </citation>
    <scope>NUCLEOTIDE SEQUENCE</scope>
    <source>
        <strain evidence="4">CGMCC 4.7201</strain>
    </source>
</reference>
<dbReference type="InterPro" id="IPR029052">
    <property type="entry name" value="Metallo-depent_PP-like"/>
</dbReference>
<feature type="signal peptide" evidence="2">
    <location>
        <begin position="1"/>
        <end position="25"/>
    </location>
</feature>
<dbReference type="Pfam" id="PF09587">
    <property type="entry name" value="PGA_cap"/>
    <property type="match status" value="1"/>
</dbReference>